<dbReference type="PANTHER" id="PTHR30419:SF30">
    <property type="entry name" value="LYSR FAMILY TRANSCRIPTIONAL REGULATOR"/>
    <property type="match status" value="1"/>
</dbReference>
<dbReference type="EMBL" id="JAMXLR010000079">
    <property type="protein sequence ID" value="MCO6046939.1"/>
    <property type="molecule type" value="Genomic_DNA"/>
</dbReference>
<name>A0A9X2FHI5_9BACT</name>
<dbReference type="GO" id="GO:0003700">
    <property type="term" value="F:DNA-binding transcription factor activity"/>
    <property type="evidence" value="ECO:0007669"/>
    <property type="project" value="InterPro"/>
</dbReference>
<dbReference type="PROSITE" id="PS50931">
    <property type="entry name" value="HTH_LYSR"/>
    <property type="match status" value="1"/>
</dbReference>
<dbReference type="PRINTS" id="PR00039">
    <property type="entry name" value="HTHLYSR"/>
</dbReference>
<dbReference type="InterPro" id="IPR036390">
    <property type="entry name" value="WH_DNA-bd_sf"/>
</dbReference>
<keyword evidence="7" id="KW-1185">Reference proteome</keyword>
<feature type="domain" description="HTH lysR-type" evidence="5">
    <location>
        <begin position="2"/>
        <end position="59"/>
    </location>
</feature>
<dbReference type="GO" id="GO:0005829">
    <property type="term" value="C:cytosol"/>
    <property type="evidence" value="ECO:0007669"/>
    <property type="project" value="TreeGrafter"/>
</dbReference>
<comment type="similarity">
    <text evidence="1">Belongs to the LysR transcriptional regulatory family.</text>
</comment>
<evidence type="ECO:0000313" key="7">
    <source>
        <dbReference type="Proteomes" id="UP001155241"/>
    </source>
</evidence>
<dbReference type="AlphaFoldDB" id="A0A9X2FHI5"/>
<dbReference type="InterPro" id="IPR036388">
    <property type="entry name" value="WH-like_DNA-bd_sf"/>
</dbReference>
<protein>
    <submittedName>
        <fullName evidence="6">LysR family transcriptional regulator</fullName>
    </submittedName>
</protein>
<evidence type="ECO:0000256" key="3">
    <source>
        <dbReference type="ARBA" id="ARBA00023125"/>
    </source>
</evidence>
<keyword evidence="3" id="KW-0238">DNA-binding</keyword>
<dbReference type="InterPro" id="IPR050950">
    <property type="entry name" value="HTH-type_LysR_regulators"/>
</dbReference>
<organism evidence="6 7">
    <name type="scientific">Aeoliella straminimaris</name>
    <dbReference type="NCBI Taxonomy" id="2954799"/>
    <lineage>
        <taxon>Bacteria</taxon>
        <taxon>Pseudomonadati</taxon>
        <taxon>Planctomycetota</taxon>
        <taxon>Planctomycetia</taxon>
        <taxon>Pirellulales</taxon>
        <taxon>Lacipirellulaceae</taxon>
        <taxon>Aeoliella</taxon>
    </lineage>
</organism>
<dbReference type="SUPFAM" id="SSF53850">
    <property type="entry name" value="Periplasmic binding protein-like II"/>
    <property type="match status" value="1"/>
</dbReference>
<dbReference type="Pfam" id="PF00126">
    <property type="entry name" value="HTH_1"/>
    <property type="match status" value="1"/>
</dbReference>
<keyword evidence="2" id="KW-0805">Transcription regulation</keyword>
<gene>
    <name evidence="6" type="ORF">NG895_23820</name>
</gene>
<keyword evidence="4" id="KW-0804">Transcription</keyword>
<evidence type="ECO:0000256" key="2">
    <source>
        <dbReference type="ARBA" id="ARBA00023015"/>
    </source>
</evidence>
<dbReference type="GO" id="GO:0003677">
    <property type="term" value="F:DNA binding"/>
    <property type="evidence" value="ECO:0007669"/>
    <property type="project" value="UniProtKB-KW"/>
</dbReference>
<dbReference type="Gene3D" id="3.40.190.10">
    <property type="entry name" value="Periplasmic binding protein-like II"/>
    <property type="match status" value="2"/>
</dbReference>
<reference evidence="6" key="1">
    <citation type="submission" date="2022-06" db="EMBL/GenBank/DDBJ databases">
        <title>Aeoliella straminimaris, a novel planctomycete from sediments.</title>
        <authorList>
            <person name="Vitorino I.R."/>
            <person name="Lage O.M."/>
        </authorList>
    </citation>
    <scope>NUCLEOTIDE SEQUENCE</scope>
    <source>
        <strain evidence="6">ICT_H6.2</strain>
    </source>
</reference>
<proteinExistence type="inferred from homology"/>
<accession>A0A9X2FHI5</accession>
<dbReference type="SUPFAM" id="SSF46785">
    <property type="entry name" value="Winged helix' DNA-binding domain"/>
    <property type="match status" value="1"/>
</dbReference>
<dbReference type="Proteomes" id="UP001155241">
    <property type="component" value="Unassembled WGS sequence"/>
</dbReference>
<dbReference type="InterPro" id="IPR000847">
    <property type="entry name" value="LysR_HTH_N"/>
</dbReference>
<sequence>MIDPRDLRNLVAVFEHRHFGKAAKDAGLSQPAITKSIQRLEKEFGFALFDRSRSHVGPTKACETVVSTAKAVLAGLKGLDQTVRMISGLEAGSLAVGVGPAMSESYVTEAVGSLAQDHPGIQVDVRVDHWKQLSEWIISGEIEVLVADLADLAEDERFEVTPLPPQDFTWFCRSCHPLADKAKVSRTDLLQYPLATPRMPPWAIEWFHAVLSEEERSKGSVPLPTIRCESYSTLKRIVLDSNCVSVAFAATIRPELDSGLLTELPVDAAILKTHAGIVQRRGRTPSPLAIALVERILKRASIE</sequence>
<dbReference type="Gene3D" id="1.10.10.10">
    <property type="entry name" value="Winged helix-like DNA-binding domain superfamily/Winged helix DNA-binding domain"/>
    <property type="match status" value="1"/>
</dbReference>
<evidence type="ECO:0000313" key="6">
    <source>
        <dbReference type="EMBL" id="MCO6046939.1"/>
    </source>
</evidence>
<dbReference type="RefSeq" id="WP_252855053.1">
    <property type="nucleotide sequence ID" value="NZ_JAMXLR010000079.1"/>
</dbReference>
<dbReference type="Pfam" id="PF03466">
    <property type="entry name" value="LysR_substrate"/>
    <property type="match status" value="1"/>
</dbReference>
<dbReference type="InterPro" id="IPR005119">
    <property type="entry name" value="LysR_subst-bd"/>
</dbReference>
<evidence type="ECO:0000259" key="5">
    <source>
        <dbReference type="PROSITE" id="PS50931"/>
    </source>
</evidence>
<evidence type="ECO:0000256" key="4">
    <source>
        <dbReference type="ARBA" id="ARBA00023163"/>
    </source>
</evidence>
<comment type="caution">
    <text evidence="6">The sequence shown here is derived from an EMBL/GenBank/DDBJ whole genome shotgun (WGS) entry which is preliminary data.</text>
</comment>
<evidence type="ECO:0000256" key="1">
    <source>
        <dbReference type="ARBA" id="ARBA00009437"/>
    </source>
</evidence>
<dbReference type="PANTHER" id="PTHR30419">
    <property type="entry name" value="HTH-TYPE TRANSCRIPTIONAL REGULATOR YBHD"/>
    <property type="match status" value="1"/>
</dbReference>